<protein>
    <submittedName>
        <fullName evidence="2">Uncharacterized protein</fullName>
    </submittedName>
</protein>
<reference evidence="2" key="1">
    <citation type="submission" date="2023-10" db="EMBL/GenBank/DDBJ databases">
        <authorList>
            <person name="Chen Y."/>
            <person name="Shah S."/>
            <person name="Dougan E. K."/>
            <person name="Thang M."/>
            <person name="Chan C."/>
        </authorList>
    </citation>
    <scope>NUCLEOTIDE SEQUENCE [LARGE SCALE GENOMIC DNA]</scope>
</reference>
<keyword evidence="3" id="KW-1185">Reference proteome</keyword>
<gene>
    <name evidence="2" type="ORF">PCOR1329_LOCUS42392</name>
</gene>
<feature type="region of interest" description="Disordered" evidence="1">
    <location>
        <begin position="1"/>
        <end position="45"/>
    </location>
</feature>
<organism evidence="2 3">
    <name type="scientific">Prorocentrum cordatum</name>
    <dbReference type="NCBI Taxonomy" id="2364126"/>
    <lineage>
        <taxon>Eukaryota</taxon>
        <taxon>Sar</taxon>
        <taxon>Alveolata</taxon>
        <taxon>Dinophyceae</taxon>
        <taxon>Prorocentrales</taxon>
        <taxon>Prorocentraceae</taxon>
        <taxon>Prorocentrum</taxon>
    </lineage>
</organism>
<feature type="compositionally biased region" description="Low complexity" evidence="1">
    <location>
        <begin position="1"/>
        <end position="25"/>
    </location>
</feature>
<comment type="caution">
    <text evidence="2">The sequence shown here is derived from an EMBL/GenBank/DDBJ whole genome shotgun (WGS) entry which is preliminary data.</text>
</comment>
<dbReference type="Proteomes" id="UP001189429">
    <property type="component" value="Unassembled WGS sequence"/>
</dbReference>
<evidence type="ECO:0000256" key="1">
    <source>
        <dbReference type="SAM" id="MobiDB-lite"/>
    </source>
</evidence>
<evidence type="ECO:0000313" key="3">
    <source>
        <dbReference type="Proteomes" id="UP001189429"/>
    </source>
</evidence>
<dbReference type="PANTHER" id="PTHR36960:SF1">
    <property type="entry name" value="SI:DKEY-32E6.3"/>
    <property type="match status" value="1"/>
</dbReference>
<name>A0ABN9TVA9_9DINO</name>
<accession>A0ABN9TVA9</accession>
<proteinExistence type="predicted"/>
<evidence type="ECO:0000313" key="2">
    <source>
        <dbReference type="EMBL" id="CAK0849796.1"/>
    </source>
</evidence>
<dbReference type="PANTHER" id="PTHR36960">
    <property type="entry name" value="SI:DKEY-32E6.3"/>
    <property type="match status" value="1"/>
</dbReference>
<dbReference type="EMBL" id="CAUYUJ010015092">
    <property type="protein sequence ID" value="CAK0849796.1"/>
    <property type="molecule type" value="Genomic_DNA"/>
</dbReference>
<sequence length="499" mass="54324">MAPPAAKAAAAQDAAPEAEAAAPGDMPAPPPPLESEAFPGEGQLTEDERSRWLVLHFALPRTIMTCDLAAHRSTESELNDVLSQMAWGTVDPGSSEWVLESEEPTLDAPHSSLISYKEFCERAYPADDEMEEEARQENLLMAAEKRAAFTSAGEPGFKFRPMLEQMVKCLEFQSKALKKAYDIKKPILNEDDVPADPSRTEAHNILRYGRTYVDAVFCSSNLTKSNRRFSVVLRASSEEQLAPVQQELAAFCQMQHPCYDGKNKTQKPPPMNGEKGSRDMRLHDAAVGSIQSGKLVFDRRPGRVAEDGTETEPEPAVYSFPPFHDCYAGLMNQILGPGGANTAAIVEPNAEAGKLLLVDHEGGFAETQVQHVFFDGRIGAADSGSVDVRDVVSGEPVPFAQAKDVFLHRVDLFQAATDPEYFVRAVEACELNMSSGIVGSRKVEGGEEHLAPEAAKALPPVEWLHHNIILRCSFSGALLGPPSGSAWTSPRLMFDPSSF</sequence>